<sequence>NISQRIPETVFIENHYETPIIVVQEDDNTDIIGPPDASSNLRPIVRRPPINETALQRKLHDKIENLLNILCKRMVKAADVEKNLVSAFEATTIDPTVAVPSTSREVAGPSSETHSESAMSSRSTSRTSGASVEAENYFLRQELEQANEQIKNLKKRFSFEQIKNNDAHVLMYTGIPTSALFSVLFETMEPFKINYYAGWQVKLLPRVDQLLMTLMKLRLNLPHEDLAIRFNCSSATVTNIVMTWIYALHDILFKQLMKTIPSRKKNQACLPVAFSNFKNCRIILDCTEIYSAIPTSMENQRLTYSSYKHRNTWKVLVGVAPNGVITFVSKAYPGSTSDKKIVEHSEILKQMNDGDLILADKGFLIKDLLPSGERQEYIDLYCTKNDEKHPTADDMSEFYKKFLDDNWETHVKYNFEWYKKNATALFWALRVSAENVFRKT</sequence>
<evidence type="ECO:0000313" key="8">
    <source>
        <dbReference type="Proteomes" id="UP001162164"/>
    </source>
</evidence>
<dbReference type="PANTHER" id="PTHR23080">
    <property type="entry name" value="THAP DOMAIN PROTEIN"/>
    <property type="match status" value="1"/>
</dbReference>
<dbReference type="Proteomes" id="UP001162164">
    <property type="component" value="Unassembled WGS sequence"/>
</dbReference>
<feature type="compositionally biased region" description="Low complexity" evidence="4">
    <location>
        <begin position="110"/>
        <end position="129"/>
    </location>
</feature>
<dbReference type="PANTHER" id="PTHR23080:SF133">
    <property type="entry name" value="SI:CH211-262I1.5-RELATED"/>
    <property type="match status" value="1"/>
</dbReference>
<evidence type="ECO:0000256" key="3">
    <source>
        <dbReference type="SAM" id="Coils"/>
    </source>
</evidence>
<dbReference type="EMBL" id="JAPWTJ010000832">
    <property type="protein sequence ID" value="KAJ8975384.1"/>
    <property type="molecule type" value="Genomic_DNA"/>
</dbReference>
<evidence type="ECO:0000256" key="2">
    <source>
        <dbReference type="ARBA" id="ARBA00022723"/>
    </source>
</evidence>
<evidence type="ECO:0000256" key="4">
    <source>
        <dbReference type="SAM" id="MobiDB-lite"/>
    </source>
</evidence>
<feature type="non-terminal residue" evidence="7">
    <location>
        <position position="1"/>
    </location>
</feature>
<feature type="domain" description="DDE Tnp4" evidence="5">
    <location>
        <begin position="284"/>
        <end position="373"/>
    </location>
</feature>
<dbReference type="Pfam" id="PF13613">
    <property type="entry name" value="HTH_Tnp_4"/>
    <property type="match status" value="1"/>
</dbReference>
<keyword evidence="8" id="KW-1185">Reference proteome</keyword>
<feature type="region of interest" description="Disordered" evidence="4">
    <location>
        <begin position="100"/>
        <end position="129"/>
    </location>
</feature>
<evidence type="ECO:0008006" key="9">
    <source>
        <dbReference type="Google" id="ProtNLM"/>
    </source>
</evidence>
<proteinExistence type="predicted"/>
<dbReference type="Pfam" id="PF13359">
    <property type="entry name" value="DDE_Tnp_4"/>
    <property type="match status" value="1"/>
</dbReference>
<accession>A0ABQ9JCP7</accession>
<comment type="caution">
    <text evidence="7">The sequence shown here is derived from an EMBL/GenBank/DDBJ whole genome shotgun (WGS) entry which is preliminary data.</text>
</comment>
<evidence type="ECO:0000259" key="6">
    <source>
        <dbReference type="Pfam" id="PF13613"/>
    </source>
</evidence>
<gene>
    <name evidence="7" type="ORF">NQ317_008599</name>
</gene>
<feature type="domain" description="Transposase Helix-turn-helix" evidence="6">
    <location>
        <begin position="203"/>
        <end position="251"/>
    </location>
</feature>
<keyword evidence="3" id="KW-0175">Coiled coil</keyword>
<keyword evidence="2" id="KW-0479">Metal-binding</keyword>
<evidence type="ECO:0000256" key="1">
    <source>
        <dbReference type="ARBA" id="ARBA00001968"/>
    </source>
</evidence>
<organism evidence="7 8">
    <name type="scientific">Molorchus minor</name>
    <dbReference type="NCBI Taxonomy" id="1323400"/>
    <lineage>
        <taxon>Eukaryota</taxon>
        <taxon>Metazoa</taxon>
        <taxon>Ecdysozoa</taxon>
        <taxon>Arthropoda</taxon>
        <taxon>Hexapoda</taxon>
        <taxon>Insecta</taxon>
        <taxon>Pterygota</taxon>
        <taxon>Neoptera</taxon>
        <taxon>Endopterygota</taxon>
        <taxon>Coleoptera</taxon>
        <taxon>Polyphaga</taxon>
        <taxon>Cucujiformia</taxon>
        <taxon>Chrysomeloidea</taxon>
        <taxon>Cerambycidae</taxon>
        <taxon>Lamiinae</taxon>
        <taxon>Monochamini</taxon>
        <taxon>Molorchus</taxon>
    </lineage>
</organism>
<name>A0ABQ9JCP7_9CUCU</name>
<comment type="cofactor">
    <cofactor evidence="1">
        <name>a divalent metal cation</name>
        <dbReference type="ChEBI" id="CHEBI:60240"/>
    </cofactor>
</comment>
<dbReference type="InterPro" id="IPR027806">
    <property type="entry name" value="HARBI1_dom"/>
</dbReference>
<dbReference type="InterPro" id="IPR027805">
    <property type="entry name" value="Transposase_HTH_dom"/>
</dbReference>
<evidence type="ECO:0000259" key="5">
    <source>
        <dbReference type="Pfam" id="PF13359"/>
    </source>
</evidence>
<evidence type="ECO:0000313" key="7">
    <source>
        <dbReference type="EMBL" id="KAJ8975384.1"/>
    </source>
</evidence>
<protein>
    <recommendedName>
        <fullName evidence="9">Transposase</fullName>
    </recommendedName>
</protein>
<reference evidence="7" key="1">
    <citation type="journal article" date="2023" name="Insect Mol. Biol.">
        <title>Genome sequencing provides insights into the evolution of gene families encoding plant cell wall-degrading enzymes in longhorned beetles.</title>
        <authorList>
            <person name="Shin N.R."/>
            <person name="Okamura Y."/>
            <person name="Kirsch R."/>
            <person name="Pauchet Y."/>
        </authorList>
    </citation>
    <scope>NUCLEOTIDE SEQUENCE</scope>
    <source>
        <strain evidence="7">MMC_N1</strain>
    </source>
</reference>
<feature type="coiled-coil region" evidence="3">
    <location>
        <begin position="136"/>
        <end position="163"/>
    </location>
</feature>